<reference evidence="2" key="1">
    <citation type="submission" date="2015-11" db="EMBL/GenBank/DDBJ databases">
        <title>De novo transcriptome assembly of four potential Pierce s Disease insect vectors from Arizona vineyards.</title>
        <authorList>
            <person name="Tassone E.E."/>
        </authorList>
    </citation>
    <scope>NUCLEOTIDE SEQUENCE</scope>
</reference>
<evidence type="ECO:0000313" key="2">
    <source>
        <dbReference type="EMBL" id="JAS80581.1"/>
    </source>
</evidence>
<keyword evidence="1" id="KW-0732">Signal</keyword>
<organism evidence="2">
    <name type="scientific">Homalodisca liturata</name>
    <dbReference type="NCBI Taxonomy" id="320908"/>
    <lineage>
        <taxon>Eukaryota</taxon>
        <taxon>Metazoa</taxon>
        <taxon>Ecdysozoa</taxon>
        <taxon>Arthropoda</taxon>
        <taxon>Hexapoda</taxon>
        <taxon>Insecta</taxon>
        <taxon>Pterygota</taxon>
        <taxon>Neoptera</taxon>
        <taxon>Paraneoptera</taxon>
        <taxon>Hemiptera</taxon>
        <taxon>Auchenorrhyncha</taxon>
        <taxon>Membracoidea</taxon>
        <taxon>Cicadellidae</taxon>
        <taxon>Cicadellinae</taxon>
        <taxon>Proconiini</taxon>
        <taxon>Homalodisca</taxon>
    </lineage>
</organism>
<accession>A0A1B6I0V1</accession>
<dbReference type="AlphaFoldDB" id="A0A1B6I0V1"/>
<feature type="chain" id="PRO_5008584702" evidence="1">
    <location>
        <begin position="20"/>
        <end position="124"/>
    </location>
</feature>
<evidence type="ECO:0000256" key="1">
    <source>
        <dbReference type="SAM" id="SignalP"/>
    </source>
</evidence>
<name>A0A1B6I0V1_9HEMI</name>
<feature type="signal peptide" evidence="1">
    <location>
        <begin position="1"/>
        <end position="19"/>
    </location>
</feature>
<sequence length="124" mass="12783">MKLVFAVVVAACLAESVFSRPSGGPKPEPVADAVSASEAAAISEALPTAEALPRVLSSAVAYSFSKALPEAFARAFPKPIPEPYATAIAMAKALPMLEEVLPMLATQFPEVMEWIAAALGVAAL</sequence>
<gene>
    <name evidence="2" type="ORF">g.13731</name>
</gene>
<dbReference type="EMBL" id="GECU01027125">
    <property type="protein sequence ID" value="JAS80581.1"/>
    <property type="molecule type" value="Transcribed_RNA"/>
</dbReference>
<protein>
    <submittedName>
        <fullName evidence="2">Uncharacterized protein</fullName>
    </submittedName>
</protein>
<proteinExistence type="predicted"/>